<reference evidence="2 3" key="1">
    <citation type="journal article" date="2011" name="J. Bacteriol.">
        <title>Complete genome sequence of the plant pathogen Ralstonia solanacearum strain Po82.</title>
        <authorList>
            <person name="Xu J."/>
            <person name="Zheng H.J."/>
            <person name="Liu L."/>
            <person name="Pan Z.C."/>
            <person name="Prior P."/>
            <person name="Tang B."/>
            <person name="Xu J.S."/>
            <person name="Zhang H."/>
            <person name="Tian Q."/>
            <person name="Zhang L.Q."/>
            <person name="Feng J."/>
        </authorList>
    </citation>
    <scope>NUCLEOTIDE SEQUENCE [LARGE SCALE GENOMIC DNA]</scope>
    <source>
        <strain evidence="2 3">Po82</strain>
    </source>
</reference>
<gene>
    <name evidence="2" type="ordered locus">RSPO_c02335</name>
</gene>
<evidence type="ECO:0000313" key="2">
    <source>
        <dbReference type="EMBL" id="AEG69631.1"/>
    </source>
</evidence>
<dbReference type="PATRIC" id="fig|1031711.3.peg.2279"/>
<name>F6G2E9_RALS8</name>
<evidence type="ECO:0000256" key="1">
    <source>
        <dbReference type="SAM" id="MobiDB-lite"/>
    </source>
</evidence>
<dbReference type="EMBL" id="CP002819">
    <property type="protein sequence ID" value="AEG69631.1"/>
    <property type="molecule type" value="Genomic_DNA"/>
</dbReference>
<dbReference type="HOGENOM" id="CLU_3083926_0_0_4"/>
<dbReference type="Proteomes" id="UP000007953">
    <property type="component" value="Chromosome"/>
</dbReference>
<feature type="region of interest" description="Disordered" evidence="1">
    <location>
        <begin position="28"/>
        <end position="52"/>
    </location>
</feature>
<evidence type="ECO:0000313" key="3">
    <source>
        <dbReference type="Proteomes" id="UP000007953"/>
    </source>
</evidence>
<accession>F6G2E9</accession>
<sequence length="52" mass="5383">MAAQHQSEGPEAFHESVLLSAGIPVRRGPTCQMGKDASVNAQAGSLPPLRLA</sequence>
<dbReference type="KEGG" id="rsn:RSPO_c02335"/>
<protein>
    <submittedName>
        <fullName evidence="2">Uncharacterized protein</fullName>
    </submittedName>
</protein>
<organism evidence="2 3">
    <name type="scientific">Ralstonia solanacearum (strain Po82)</name>
    <dbReference type="NCBI Taxonomy" id="1031711"/>
    <lineage>
        <taxon>Bacteria</taxon>
        <taxon>Pseudomonadati</taxon>
        <taxon>Pseudomonadota</taxon>
        <taxon>Betaproteobacteria</taxon>
        <taxon>Burkholderiales</taxon>
        <taxon>Burkholderiaceae</taxon>
        <taxon>Ralstonia</taxon>
        <taxon>Ralstonia solanacearum species complex</taxon>
    </lineage>
</organism>
<dbReference type="AlphaFoldDB" id="F6G2E9"/>
<proteinExistence type="predicted"/>